<evidence type="ECO:0000259" key="1">
    <source>
        <dbReference type="Pfam" id="PF12776"/>
    </source>
</evidence>
<accession>A0A3N4JDH7</accession>
<dbReference type="Proteomes" id="UP000276215">
    <property type="component" value="Unassembled WGS sequence"/>
</dbReference>
<proteinExistence type="predicted"/>
<protein>
    <recommendedName>
        <fullName evidence="1">Myb/SANT-like domain-containing protein</fullName>
    </recommendedName>
</protein>
<dbReference type="OrthoDB" id="5430673at2759"/>
<keyword evidence="3" id="KW-1185">Reference proteome</keyword>
<sequence>MVETLLKILYQQVLHGEQAENGFKKKAWIAAKEGFHETFQIDLEASQLKTKWANVC</sequence>
<dbReference type="EMBL" id="ML120427">
    <property type="protein sequence ID" value="RPA95327.1"/>
    <property type="molecule type" value="Genomic_DNA"/>
</dbReference>
<gene>
    <name evidence="2" type="ORF">L873DRAFT_1813008</name>
</gene>
<dbReference type="AlphaFoldDB" id="A0A3N4JDH7"/>
<feature type="domain" description="Myb/SANT-like" evidence="1">
    <location>
        <begin position="3"/>
        <end position="54"/>
    </location>
</feature>
<name>A0A3N4JDH7_9PEZI</name>
<evidence type="ECO:0000313" key="2">
    <source>
        <dbReference type="EMBL" id="RPA95327.1"/>
    </source>
</evidence>
<organism evidence="2 3">
    <name type="scientific">Choiromyces venosus 120613-1</name>
    <dbReference type="NCBI Taxonomy" id="1336337"/>
    <lineage>
        <taxon>Eukaryota</taxon>
        <taxon>Fungi</taxon>
        <taxon>Dikarya</taxon>
        <taxon>Ascomycota</taxon>
        <taxon>Pezizomycotina</taxon>
        <taxon>Pezizomycetes</taxon>
        <taxon>Pezizales</taxon>
        <taxon>Tuberaceae</taxon>
        <taxon>Choiromyces</taxon>
    </lineage>
</organism>
<reference evidence="2 3" key="1">
    <citation type="journal article" date="2018" name="Nat. Ecol. Evol.">
        <title>Pezizomycetes genomes reveal the molecular basis of ectomycorrhizal truffle lifestyle.</title>
        <authorList>
            <person name="Murat C."/>
            <person name="Payen T."/>
            <person name="Noel B."/>
            <person name="Kuo A."/>
            <person name="Morin E."/>
            <person name="Chen J."/>
            <person name="Kohler A."/>
            <person name="Krizsan K."/>
            <person name="Balestrini R."/>
            <person name="Da Silva C."/>
            <person name="Montanini B."/>
            <person name="Hainaut M."/>
            <person name="Levati E."/>
            <person name="Barry K.W."/>
            <person name="Belfiori B."/>
            <person name="Cichocki N."/>
            <person name="Clum A."/>
            <person name="Dockter R.B."/>
            <person name="Fauchery L."/>
            <person name="Guy J."/>
            <person name="Iotti M."/>
            <person name="Le Tacon F."/>
            <person name="Lindquist E.A."/>
            <person name="Lipzen A."/>
            <person name="Malagnac F."/>
            <person name="Mello A."/>
            <person name="Molinier V."/>
            <person name="Miyauchi S."/>
            <person name="Poulain J."/>
            <person name="Riccioni C."/>
            <person name="Rubini A."/>
            <person name="Sitrit Y."/>
            <person name="Splivallo R."/>
            <person name="Traeger S."/>
            <person name="Wang M."/>
            <person name="Zifcakova L."/>
            <person name="Wipf D."/>
            <person name="Zambonelli A."/>
            <person name="Paolocci F."/>
            <person name="Nowrousian M."/>
            <person name="Ottonello S."/>
            <person name="Baldrian P."/>
            <person name="Spatafora J.W."/>
            <person name="Henrissat B."/>
            <person name="Nagy L.G."/>
            <person name="Aury J.M."/>
            <person name="Wincker P."/>
            <person name="Grigoriev I.V."/>
            <person name="Bonfante P."/>
            <person name="Martin F.M."/>
        </authorList>
    </citation>
    <scope>NUCLEOTIDE SEQUENCE [LARGE SCALE GENOMIC DNA]</scope>
    <source>
        <strain evidence="2 3">120613-1</strain>
    </source>
</reference>
<dbReference type="InterPro" id="IPR024752">
    <property type="entry name" value="Myb/SANT-like_dom"/>
</dbReference>
<dbReference type="Pfam" id="PF12776">
    <property type="entry name" value="Myb_DNA-bind_3"/>
    <property type="match status" value="1"/>
</dbReference>
<evidence type="ECO:0000313" key="3">
    <source>
        <dbReference type="Proteomes" id="UP000276215"/>
    </source>
</evidence>